<evidence type="ECO:0008006" key="3">
    <source>
        <dbReference type="Google" id="ProtNLM"/>
    </source>
</evidence>
<accession>A0A064CCQ9</accession>
<evidence type="ECO:0000313" key="2">
    <source>
        <dbReference type="Proteomes" id="UP000022835"/>
    </source>
</evidence>
<dbReference type="PANTHER" id="PTHR39180">
    <property type="match status" value="1"/>
</dbReference>
<dbReference type="eggNOG" id="COG2427">
    <property type="taxonomic scope" value="Bacteria"/>
</dbReference>
<organism evidence="1 2">
    <name type="scientific">Mycolicibacterium aromaticivorans JS19b1 = JCM 16368</name>
    <dbReference type="NCBI Taxonomy" id="1440774"/>
    <lineage>
        <taxon>Bacteria</taxon>
        <taxon>Bacillati</taxon>
        <taxon>Actinomycetota</taxon>
        <taxon>Actinomycetes</taxon>
        <taxon>Mycobacteriales</taxon>
        <taxon>Mycobacteriaceae</taxon>
        <taxon>Mycolicibacterium</taxon>
    </lineage>
</organism>
<dbReference type="AlphaFoldDB" id="A0A064CCQ9"/>
<proteinExistence type="predicted"/>
<protein>
    <recommendedName>
        <fullName evidence="3">DUF1641 domain-containing protein</fullName>
    </recommendedName>
</protein>
<gene>
    <name evidence="1" type="ORF">Y900_003965</name>
</gene>
<name>A0A064CCQ9_9MYCO</name>
<reference evidence="1" key="1">
    <citation type="submission" date="2014-05" db="EMBL/GenBank/DDBJ databases">
        <title>Genome sequence of Mycobacterium aromaticivorans strain JS19b1T (= DSM 45407T).</title>
        <authorList>
            <person name="Kwak Y."/>
            <person name="Park G.-S."/>
            <person name="Li Q.X."/>
            <person name="Lee S.-E."/>
            <person name="Shin J.-H."/>
        </authorList>
    </citation>
    <scope>NUCLEOTIDE SEQUENCE [LARGE SCALE GENOMIC DNA]</scope>
    <source>
        <strain evidence="1">JS19b1</strain>
    </source>
</reference>
<dbReference type="Pfam" id="PF07849">
    <property type="entry name" value="DUF1641"/>
    <property type="match status" value="1"/>
</dbReference>
<dbReference type="PANTHER" id="PTHR39180:SF2">
    <property type="entry name" value="DUF1641 DOMAIN-CONTAINING PROTEIN"/>
    <property type="match status" value="1"/>
</dbReference>
<keyword evidence="2" id="KW-1185">Reference proteome</keyword>
<comment type="caution">
    <text evidence="1">The sequence shown here is derived from an EMBL/GenBank/DDBJ whole genome shotgun (WGS) entry which is preliminary data.</text>
</comment>
<dbReference type="RefSeq" id="WP_036339243.1">
    <property type="nucleotide sequence ID" value="NZ_JALN02000001.1"/>
</dbReference>
<dbReference type="EMBL" id="JALN02000001">
    <property type="protein sequence ID" value="KDE98120.1"/>
    <property type="molecule type" value="Genomic_DNA"/>
</dbReference>
<dbReference type="STRING" id="1440774.Y900_003965"/>
<sequence>MTANGQAVSVTPADTLRDRLDDPHVAAALNTLLDHADVLAVLLSGLDGFLGRGDTITDSVSAAVAELRGASSAAVVPGADALKGVDLQSLATSLASLSGSVVTAAPALNTVLSSGLTKPETAAVLASIGDALGDGKAGAANPPKGIYGLWKATKDPDFARGLGFLIAVATSFGRRVNR</sequence>
<dbReference type="InterPro" id="IPR012440">
    <property type="entry name" value="DUF1641"/>
</dbReference>
<dbReference type="OrthoDB" id="3789971at2"/>
<dbReference type="Proteomes" id="UP000022835">
    <property type="component" value="Unassembled WGS sequence"/>
</dbReference>
<evidence type="ECO:0000313" key="1">
    <source>
        <dbReference type="EMBL" id="KDE98120.1"/>
    </source>
</evidence>